<name>A0A8S9Z9E0_9TREM</name>
<dbReference type="AlphaFoldDB" id="A0A8S9Z9E0"/>
<evidence type="ECO:0000256" key="1">
    <source>
        <dbReference type="SAM" id="Phobius"/>
    </source>
</evidence>
<gene>
    <name evidence="2" type="ORF">EG68_01120</name>
</gene>
<reference evidence="2" key="1">
    <citation type="submission" date="2019-07" db="EMBL/GenBank/DDBJ databases">
        <title>Annotation for the trematode Paragonimus miyazaki's.</title>
        <authorList>
            <person name="Choi Y.-J."/>
        </authorList>
    </citation>
    <scope>NUCLEOTIDE SEQUENCE</scope>
    <source>
        <strain evidence="2">Japan</strain>
    </source>
</reference>
<comment type="caution">
    <text evidence="2">The sequence shown here is derived from an EMBL/GenBank/DDBJ whole genome shotgun (WGS) entry which is preliminary data.</text>
</comment>
<evidence type="ECO:0000313" key="2">
    <source>
        <dbReference type="EMBL" id="KAF7262133.1"/>
    </source>
</evidence>
<keyword evidence="1" id="KW-0812">Transmembrane</keyword>
<protein>
    <submittedName>
        <fullName evidence="2">Uncharacterized protein</fullName>
    </submittedName>
</protein>
<accession>A0A8S9Z9E0</accession>
<proteinExistence type="predicted"/>
<feature type="transmembrane region" description="Helical" evidence="1">
    <location>
        <begin position="305"/>
        <end position="325"/>
    </location>
</feature>
<dbReference type="Proteomes" id="UP000822476">
    <property type="component" value="Unassembled WGS sequence"/>
</dbReference>
<keyword evidence="1" id="KW-0472">Membrane</keyword>
<organism evidence="2 3">
    <name type="scientific">Paragonimus skrjabini miyazakii</name>
    <dbReference type="NCBI Taxonomy" id="59628"/>
    <lineage>
        <taxon>Eukaryota</taxon>
        <taxon>Metazoa</taxon>
        <taxon>Spiralia</taxon>
        <taxon>Lophotrochozoa</taxon>
        <taxon>Platyhelminthes</taxon>
        <taxon>Trematoda</taxon>
        <taxon>Digenea</taxon>
        <taxon>Plagiorchiida</taxon>
        <taxon>Troglotremata</taxon>
        <taxon>Troglotrematidae</taxon>
        <taxon>Paragonimus</taxon>
    </lineage>
</organism>
<sequence>MCNLRILLSSTSGCTYFRPSHLVYVFNLSIIIAGLLTADCLKSLCDQSVFPPEMRIVRRGSTLKVFCPSGLRPLEADEKGVITPSREKFARYSCIEGQYKRLYVTGVDSTKFFCADEQVGRCPIPEPVHKNVTLNFQHVVARVDYQTNGSFFILYCTHGIWRNLNGAALPNGICFRAPDYLDSNKTHDYSEDKIKHGIHQKYSFCTSTSENTENNSSTNSSPNYSKQLLKNYDKTSIFVISKTPELPTDTRLLQINVYTQTTLSPNSVTQLHLSVYDETSKTIIQSSIKSKNINGPLHERWLHGIYYFLLSLSVTFLLSSVTLFVRTYRLHQRARRHLQLQMVRNLKDSSPVLLV</sequence>
<dbReference type="OrthoDB" id="6237929at2759"/>
<evidence type="ECO:0000313" key="3">
    <source>
        <dbReference type="Proteomes" id="UP000822476"/>
    </source>
</evidence>
<dbReference type="EMBL" id="JTDE01000159">
    <property type="protein sequence ID" value="KAF7262133.1"/>
    <property type="molecule type" value="Genomic_DNA"/>
</dbReference>
<keyword evidence="1" id="KW-1133">Transmembrane helix</keyword>
<keyword evidence="3" id="KW-1185">Reference proteome</keyword>